<keyword evidence="1" id="KW-1133">Transmembrane helix</keyword>
<keyword evidence="3" id="KW-1185">Reference proteome</keyword>
<protein>
    <submittedName>
        <fullName evidence="2">Uncharacterized protein</fullName>
    </submittedName>
</protein>
<keyword evidence="1" id="KW-0812">Transmembrane</keyword>
<evidence type="ECO:0000313" key="3">
    <source>
        <dbReference type="Proteomes" id="UP000198339"/>
    </source>
</evidence>
<sequence length="148" mass="17313">MHGCIPTDMPDIRLRQYPVGDEEWRHWLALVPLLPARNAWSIDAFFERAPRYFSRIPPVAALLPHERNDLLVLFRDYARALRQDQRKSRWRGRVDVGLGLAAFVSVPFSWAVSAVSFGVLLRNQYADRQARLRRDMLISLSEWIEELL</sequence>
<name>A0A239HF46_9SPHN</name>
<dbReference type="AlphaFoldDB" id="A0A239HF46"/>
<dbReference type="Proteomes" id="UP000198339">
    <property type="component" value="Unassembled WGS sequence"/>
</dbReference>
<reference evidence="2 3" key="1">
    <citation type="submission" date="2017-06" db="EMBL/GenBank/DDBJ databases">
        <authorList>
            <person name="Kim H.J."/>
            <person name="Triplett B.A."/>
        </authorList>
    </citation>
    <scope>NUCLEOTIDE SEQUENCE [LARGE SCALE GENOMIC DNA]</scope>
    <source>
        <strain evidence="2 3">DS15</strain>
    </source>
</reference>
<evidence type="ECO:0000256" key="1">
    <source>
        <dbReference type="SAM" id="Phobius"/>
    </source>
</evidence>
<feature type="transmembrane region" description="Helical" evidence="1">
    <location>
        <begin position="96"/>
        <end position="121"/>
    </location>
</feature>
<keyword evidence="1" id="KW-0472">Membrane</keyword>
<organism evidence="2 3">
    <name type="scientific">Sphingopyxis indica</name>
    <dbReference type="NCBI Taxonomy" id="436663"/>
    <lineage>
        <taxon>Bacteria</taxon>
        <taxon>Pseudomonadati</taxon>
        <taxon>Pseudomonadota</taxon>
        <taxon>Alphaproteobacteria</taxon>
        <taxon>Sphingomonadales</taxon>
        <taxon>Sphingomonadaceae</taxon>
        <taxon>Sphingopyxis</taxon>
    </lineage>
</organism>
<gene>
    <name evidence="2" type="ORF">SAMN06295955_105128</name>
</gene>
<proteinExistence type="predicted"/>
<accession>A0A239HF46</accession>
<dbReference type="EMBL" id="FZPA01000005">
    <property type="protein sequence ID" value="SNS79970.1"/>
    <property type="molecule type" value="Genomic_DNA"/>
</dbReference>
<evidence type="ECO:0000313" key="2">
    <source>
        <dbReference type="EMBL" id="SNS79970.1"/>
    </source>
</evidence>